<feature type="transmembrane region" description="Helical" evidence="8">
    <location>
        <begin position="425"/>
        <end position="443"/>
    </location>
</feature>
<sequence>MTSMMICVAVAVFFYNVPFRGSFLLLALVSGAFLFCATILGLLISTLSRNQFIASQISMFVGFLPAFILSGFIFEISSMPFVIQLVTYIIPARYFVSCLQTLFLVGNIWRLIIPDLLCMLAFGFILLMITAFKTKKDWISMFGRIHALIIKEILMVWRDKKSRAVLIVPPLFQLFIFAFAATLDVKNVSIGILNRDSGKPAFELVQRFKGAPTFKKIHYLGSVEEITRVIDLQEVMMVLHIDDQFSRNLYAGKEAPVQLIFDGRKSNTTQIVQGYALNIIDQFSREFSHDQGFHVQPTVLVTRNWYNPNLLYYWFNIPNLCGVLTMVVTVILTALSVAREREMGTFDQLLVSPAQPFEILIGKMLPAIIISVCEGSVIIALAVFFFQIPFTGSLLLLYFSLLVFVSSVVGVGLFVSSLCQTQQQAVLGSFVFMSPAILLSGYATPIENMPGWLQTIDLANPLSYFLVVVKGIFLKDMPAYLVFQNTWPMAIIAVFTLSGADWFFRKRLE</sequence>
<dbReference type="AlphaFoldDB" id="A0A0C1BY48"/>
<gene>
    <name evidence="10" type="primary">ybhR</name>
    <name evidence="10" type="ORF">DB43_AH00010</name>
</gene>
<evidence type="ECO:0000256" key="6">
    <source>
        <dbReference type="ARBA" id="ARBA00022989"/>
    </source>
</evidence>
<feature type="transmembrane region" description="Helical" evidence="8">
    <location>
        <begin position="82"/>
        <end position="105"/>
    </location>
</feature>
<feature type="transmembrane region" description="Helical" evidence="8">
    <location>
        <begin position="112"/>
        <end position="132"/>
    </location>
</feature>
<evidence type="ECO:0000256" key="1">
    <source>
        <dbReference type="ARBA" id="ARBA00004651"/>
    </source>
</evidence>
<dbReference type="Pfam" id="PF12698">
    <property type="entry name" value="ABC2_membrane_3"/>
    <property type="match status" value="2"/>
</dbReference>
<dbReference type="InterPro" id="IPR047817">
    <property type="entry name" value="ABC2_TM_bact-type"/>
</dbReference>
<evidence type="ECO:0000256" key="3">
    <source>
        <dbReference type="ARBA" id="ARBA00022448"/>
    </source>
</evidence>
<organism evidence="10 11">
    <name type="scientific">Parachlamydia acanthamoebae</name>
    <dbReference type="NCBI Taxonomy" id="83552"/>
    <lineage>
        <taxon>Bacteria</taxon>
        <taxon>Pseudomonadati</taxon>
        <taxon>Chlamydiota</taxon>
        <taxon>Chlamydiia</taxon>
        <taxon>Parachlamydiales</taxon>
        <taxon>Parachlamydiaceae</taxon>
        <taxon>Parachlamydia</taxon>
    </lineage>
</organism>
<evidence type="ECO:0000256" key="2">
    <source>
        <dbReference type="ARBA" id="ARBA00007783"/>
    </source>
</evidence>
<proteinExistence type="inferred from homology"/>
<feature type="transmembrane region" description="Helical" evidence="8">
    <location>
        <begin position="57"/>
        <end position="76"/>
    </location>
</feature>
<dbReference type="Proteomes" id="UP000031307">
    <property type="component" value="Unassembled WGS sequence"/>
</dbReference>
<keyword evidence="7 8" id="KW-0472">Membrane</keyword>
<evidence type="ECO:0000259" key="9">
    <source>
        <dbReference type="PROSITE" id="PS51012"/>
    </source>
</evidence>
<dbReference type="GO" id="GO:0140359">
    <property type="term" value="F:ABC-type transporter activity"/>
    <property type="evidence" value="ECO:0007669"/>
    <property type="project" value="InterPro"/>
</dbReference>
<dbReference type="PATRIC" id="fig|83552.4.peg.2464"/>
<feature type="transmembrane region" description="Helical" evidence="8">
    <location>
        <begin position="23"/>
        <end position="45"/>
    </location>
</feature>
<dbReference type="PROSITE" id="PS51012">
    <property type="entry name" value="ABC_TM2"/>
    <property type="match status" value="1"/>
</dbReference>
<keyword evidence="6 8" id="KW-1133">Transmembrane helix</keyword>
<evidence type="ECO:0000256" key="5">
    <source>
        <dbReference type="ARBA" id="ARBA00022692"/>
    </source>
</evidence>
<evidence type="ECO:0000313" key="11">
    <source>
        <dbReference type="Proteomes" id="UP000031307"/>
    </source>
</evidence>
<feature type="domain" description="ABC transmembrane type-2" evidence="9">
    <location>
        <begin position="273"/>
        <end position="507"/>
    </location>
</feature>
<reference evidence="10 11" key="1">
    <citation type="journal article" date="2014" name="Mol. Biol. Evol.">
        <title>Massive expansion of Ubiquitination-related gene families within the Chlamydiae.</title>
        <authorList>
            <person name="Domman D."/>
            <person name="Collingro A."/>
            <person name="Lagkouvardos I."/>
            <person name="Gehre L."/>
            <person name="Weinmaier T."/>
            <person name="Rattei T."/>
            <person name="Subtil A."/>
            <person name="Horn M."/>
        </authorList>
    </citation>
    <scope>NUCLEOTIDE SEQUENCE [LARGE SCALE GENOMIC DNA]</scope>
    <source>
        <strain evidence="10 11">OEW1</strain>
    </source>
</reference>
<protein>
    <submittedName>
        <fullName evidence="10">Inner membrane transport permease YbhR</fullName>
    </submittedName>
</protein>
<feature type="transmembrane region" description="Helical" evidence="8">
    <location>
        <begin position="164"/>
        <end position="183"/>
    </location>
</feature>
<dbReference type="InterPro" id="IPR013525">
    <property type="entry name" value="ABC2_TM"/>
</dbReference>
<evidence type="ECO:0000313" key="10">
    <source>
        <dbReference type="EMBL" id="KIA76416.1"/>
    </source>
</evidence>
<evidence type="ECO:0000256" key="8">
    <source>
        <dbReference type="SAM" id="Phobius"/>
    </source>
</evidence>
<dbReference type="EMBL" id="JSAM01000118">
    <property type="protein sequence ID" value="KIA76416.1"/>
    <property type="molecule type" value="Genomic_DNA"/>
</dbReference>
<feature type="transmembrane region" description="Helical" evidence="8">
    <location>
        <begin position="311"/>
        <end position="335"/>
    </location>
</feature>
<feature type="transmembrane region" description="Helical" evidence="8">
    <location>
        <begin position="394"/>
        <end position="418"/>
    </location>
</feature>
<dbReference type="PANTHER" id="PTHR30294:SF44">
    <property type="entry name" value="MULTIDRUG ABC TRANSPORTER PERMEASE YBHR-RELATED"/>
    <property type="match status" value="1"/>
</dbReference>
<comment type="subcellular location">
    <subcellularLocation>
        <location evidence="1">Cell membrane</location>
        <topology evidence="1">Multi-pass membrane protein</topology>
    </subcellularLocation>
</comment>
<dbReference type="GO" id="GO:0005886">
    <property type="term" value="C:plasma membrane"/>
    <property type="evidence" value="ECO:0007669"/>
    <property type="project" value="UniProtKB-SubCell"/>
</dbReference>
<accession>A0A0C1BY48</accession>
<keyword evidence="4" id="KW-1003">Cell membrane</keyword>
<dbReference type="InterPro" id="IPR051449">
    <property type="entry name" value="ABC-2_transporter_component"/>
</dbReference>
<feature type="transmembrane region" description="Helical" evidence="8">
    <location>
        <begin position="365"/>
        <end position="388"/>
    </location>
</feature>
<keyword evidence="3" id="KW-0813">Transport</keyword>
<comment type="similarity">
    <text evidence="2">Belongs to the ABC-2 integral membrane protein family.</text>
</comment>
<name>A0A0C1BY48_9BACT</name>
<comment type="caution">
    <text evidence="10">The sequence shown here is derived from an EMBL/GenBank/DDBJ whole genome shotgun (WGS) entry which is preliminary data.</text>
</comment>
<evidence type="ECO:0000256" key="7">
    <source>
        <dbReference type="ARBA" id="ARBA00023136"/>
    </source>
</evidence>
<dbReference type="PANTHER" id="PTHR30294">
    <property type="entry name" value="MEMBRANE COMPONENT OF ABC TRANSPORTER YHHJ-RELATED"/>
    <property type="match status" value="1"/>
</dbReference>
<evidence type="ECO:0000256" key="4">
    <source>
        <dbReference type="ARBA" id="ARBA00022475"/>
    </source>
</evidence>
<keyword evidence="5 8" id="KW-0812">Transmembrane</keyword>
<dbReference type="Gene3D" id="3.40.1710.10">
    <property type="entry name" value="abc type-2 transporter like domain"/>
    <property type="match status" value="1"/>
</dbReference>
<feature type="transmembrane region" description="Helical" evidence="8">
    <location>
        <begin position="486"/>
        <end position="504"/>
    </location>
</feature>